<evidence type="ECO:0000256" key="10">
    <source>
        <dbReference type="ARBA" id="ARBA00023180"/>
    </source>
</evidence>
<dbReference type="InterPro" id="IPR020903">
    <property type="entry name" value="ENaC_CS"/>
</dbReference>
<dbReference type="FunFam" id="1.10.287.770:FF:000001">
    <property type="entry name" value="Acid-sensing ion channel subunit 1"/>
    <property type="match status" value="1"/>
</dbReference>
<dbReference type="Pfam" id="PF00858">
    <property type="entry name" value="ASC"/>
    <property type="match status" value="1"/>
</dbReference>
<dbReference type="PANTHER" id="PTHR11690">
    <property type="entry name" value="AMILORIDE-SENSITIVE SODIUM CHANNEL-RELATED"/>
    <property type="match status" value="1"/>
</dbReference>
<evidence type="ECO:0000313" key="15">
    <source>
        <dbReference type="WBParaSite" id="L893_g30106.t1"/>
    </source>
</evidence>
<proteinExistence type="inferred from homology"/>
<keyword evidence="12 13" id="KW-0407">Ion channel</keyword>
<dbReference type="WBParaSite" id="L893_g30106.t1">
    <property type="protein sequence ID" value="L893_g30106.t1"/>
    <property type="gene ID" value="L893_g30106"/>
</dbReference>
<keyword evidence="5 13" id="KW-0812">Transmembrane</keyword>
<dbReference type="PANTHER" id="PTHR11690:SF282">
    <property type="entry name" value="DEGENERIN-LIKE PROTEIN ASIC-1"/>
    <property type="match status" value="1"/>
</dbReference>
<keyword evidence="10" id="KW-0325">Glycoprotein</keyword>
<sequence length="546" mass="61532">MTPRPLQERKNEEEKDTCLCFFNKKTGDLWPCYKPDRWAEHRCTSCSSIGNCVYSETGGKLPCVCVSIIRMCVRIDDPKTVEQVLEERQAVSNSLGNVTLEETNSTATDSAEKTELTLEERIPKIWEIATTPPPTLAAIEEAEEQEKALGMKDVSDPVALKQMGKENVMFAVQELDDSDKEAISYTKTEFITRCSFNGRECSIEEDFDTYLDPFYGNCFTFNSNSSGMTSERAGANYGLRFQVFVNLSDYLPTTESAGVRLTVHSPDEQPFADTHGYNAPTGFVSSFGIRMKRMSRLPKPYGDCNDRGKDDDFIYKTKNYSTEACQRSCTQKYLVMRCGCGDPRFPVFRNHKNCPVDDAKLRDCLTNETIFAARNIDQIGCRCRQPCQQDAYSVSYSASRWPSAPASVGDCHPGLSKVQCFNFYREQGAYIEVYFEQLNYESLLESEAYALPNLLSDFGGQLGLWMGVSVITIMEVGILFGELIYSVVRYPFQLCCSRRKPVVSKGKLNSSAKRKPVVSKGKLNSSAKYDVVRHANQFNHFSQFVP</sequence>
<dbReference type="Gene3D" id="2.60.470.10">
    <property type="entry name" value="Acid-sensing ion channels like domains"/>
    <property type="match status" value="1"/>
</dbReference>
<dbReference type="AlphaFoldDB" id="A0A1I7ZVU1"/>
<evidence type="ECO:0000256" key="4">
    <source>
        <dbReference type="ARBA" id="ARBA00022461"/>
    </source>
</evidence>
<dbReference type="Gene3D" id="1.10.287.770">
    <property type="entry name" value="YojJ-like"/>
    <property type="match status" value="1"/>
</dbReference>
<dbReference type="InterPro" id="IPR001873">
    <property type="entry name" value="ENaC"/>
</dbReference>
<dbReference type="GO" id="GO:0005886">
    <property type="term" value="C:plasma membrane"/>
    <property type="evidence" value="ECO:0007669"/>
    <property type="project" value="TreeGrafter"/>
</dbReference>
<dbReference type="Proteomes" id="UP000095287">
    <property type="component" value="Unplaced"/>
</dbReference>
<name>A0A1I7ZVU1_9BILA</name>
<evidence type="ECO:0000256" key="12">
    <source>
        <dbReference type="ARBA" id="ARBA00023303"/>
    </source>
</evidence>
<evidence type="ECO:0000256" key="3">
    <source>
        <dbReference type="ARBA" id="ARBA00022448"/>
    </source>
</evidence>
<evidence type="ECO:0000256" key="5">
    <source>
        <dbReference type="ARBA" id="ARBA00022692"/>
    </source>
</evidence>
<comment type="similarity">
    <text evidence="2 13">Belongs to the amiloride-sensitive sodium channel (TC 1.A.6) family.</text>
</comment>
<dbReference type="GO" id="GO:0015280">
    <property type="term" value="F:ligand-gated sodium channel activity"/>
    <property type="evidence" value="ECO:0007669"/>
    <property type="project" value="TreeGrafter"/>
</dbReference>
<keyword evidence="14" id="KW-1185">Reference proteome</keyword>
<keyword evidence="8 13" id="KW-0406">Ion transport</keyword>
<dbReference type="PRINTS" id="PR01078">
    <property type="entry name" value="AMINACHANNEL"/>
</dbReference>
<evidence type="ECO:0000256" key="7">
    <source>
        <dbReference type="ARBA" id="ARBA00023053"/>
    </source>
</evidence>
<keyword evidence="11 13" id="KW-0739">Sodium transport</keyword>
<evidence type="ECO:0000256" key="2">
    <source>
        <dbReference type="ARBA" id="ARBA00007193"/>
    </source>
</evidence>
<organism evidence="14 15">
    <name type="scientific">Steinernema glaseri</name>
    <dbReference type="NCBI Taxonomy" id="37863"/>
    <lineage>
        <taxon>Eukaryota</taxon>
        <taxon>Metazoa</taxon>
        <taxon>Ecdysozoa</taxon>
        <taxon>Nematoda</taxon>
        <taxon>Chromadorea</taxon>
        <taxon>Rhabditida</taxon>
        <taxon>Tylenchina</taxon>
        <taxon>Panagrolaimomorpha</taxon>
        <taxon>Strongyloidoidea</taxon>
        <taxon>Steinernematidae</taxon>
        <taxon>Steinernema</taxon>
    </lineage>
</organism>
<accession>A0A1I7ZVU1</accession>
<dbReference type="PROSITE" id="PS01206">
    <property type="entry name" value="ASC"/>
    <property type="match status" value="1"/>
</dbReference>
<keyword evidence="3 13" id="KW-0813">Transport</keyword>
<protein>
    <submittedName>
        <fullName evidence="15">Degenerin-like protein unc-105</fullName>
    </submittedName>
</protein>
<evidence type="ECO:0000256" key="9">
    <source>
        <dbReference type="ARBA" id="ARBA00023136"/>
    </source>
</evidence>
<evidence type="ECO:0000256" key="13">
    <source>
        <dbReference type="RuleBase" id="RU000679"/>
    </source>
</evidence>
<keyword evidence="7" id="KW-0915">Sodium</keyword>
<evidence type="ECO:0000256" key="1">
    <source>
        <dbReference type="ARBA" id="ARBA00004141"/>
    </source>
</evidence>
<evidence type="ECO:0000256" key="6">
    <source>
        <dbReference type="ARBA" id="ARBA00022989"/>
    </source>
</evidence>
<comment type="subcellular location">
    <subcellularLocation>
        <location evidence="1">Membrane</location>
        <topology evidence="1">Multi-pass membrane protein</topology>
    </subcellularLocation>
</comment>
<evidence type="ECO:0000256" key="8">
    <source>
        <dbReference type="ARBA" id="ARBA00023065"/>
    </source>
</evidence>
<keyword evidence="4 13" id="KW-0894">Sodium channel</keyword>
<keyword evidence="6" id="KW-1133">Transmembrane helix</keyword>
<keyword evidence="9" id="KW-0472">Membrane</keyword>
<reference evidence="15" key="1">
    <citation type="submission" date="2016-11" db="UniProtKB">
        <authorList>
            <consortium name="WormBaseParasite"/>
        </authorList>
    </citation>
    <scope>IDENTIFICATION</scope>
</reference>
<evidence type="ECO:0000313" key="14">
    <source>
        <dbReference type="Proteomes" id="UP000095287"/>
    </source>
</evidence>
<evidence type="ECO:0000256" key="11">
    <source>
        <dbReference type="ARBA" id="ARBA00023201"/>
    </source>
</evidence>